<organism evidence="6 7">
    <name type="scientific">Pseudidiomarina atlantica</name>
    <dbReference type="NCBI Taxonomy" id="1517416"/>
    <lineage>
        <taxon>Bacteria</taxon>
        <taxon>Pseudomonadati</taxon>
        <taxon>Pseudomonadota</taxon>
        <taxon>Gammaproteobacteria</taxon>
        <taxon>Alteromonadales</taxon>
        <taxon>Idiomarinaceae</taxon>
        <taxon>Pseudidiomarina</taxon>
    </lineage>
</organism>
<dbReference type="Proteomes" id="UP000053718">
    <property type="component" value="Unassembled WGS sequence"/>
</dbReference>
<name>A0A094IS79_9GAMM</name>
<dbReference type="AlphaFoldDB" id="A0A094IS79"/>
<accession>A0A094IS79</accession>
<dbReference type="Gene3D" id="1.10.260.40">
    <property type="entry name" value="lambda repressor-like DNA-binding domains"/>
    <property type="match status" value="1"/>
</dbReference>
<protein>
    <recommendedName>
        <fullName evidence="5">Ner winged helix-turn-helix DNA-binding domain-containing protein</fullName>
    </recommendedName>
</protein>
<evidence type="ECO:0000256" key="2">
    <source>
        <dbReference type="ARBA" id="ARBA00023015"/>
    </source>
</evidence>
<feature type="domain" description="Ner winged helix-turn-helix DNA-binding" evidence="5">
    <location>
        <begin position="2"/>
        <end position="62"/>
    </location>
</feature>
<dbReference type="EMBL" id="JPIN01000007">
    <property type="protein sequence ID" value="KFZ28699.1"/>
    <property type="molecule type" value="Genomic_DNA"/>
</dbReference>
<evidence type="ECO:0000313" key="6">
    <source>
        <dbReference type="EMBL" id="KFZ28699.1"/>
    </source>
</evidence>
<dbReference type="SUPFAM" id="SSF47413">
    <property type="entry name" value="lambda repressor-like DNA-binding domains"/>
    <property type="match status" value="1"/>
</dbReference>
<gene>
    <name evidence="6" type="ORF">IDAT_08115</name>
</gene>
<proteinExistence type="inferred from homology"/>
<evidence type="ECO:0000256" key="4">
    <source>
        <dbReference type="ARBA" id="ARBA00023163"/>
    </source>
</evidence>
<sequence length="91" mass="10159">MDSQKIKMELAQRGFDFSMLANALGKSPSLVSKVAARKARSRVVAEAIAKALELPVADVFPDIESYRVPAPHTPNRKRKERELLALLKEEK</sequence>
<reference evidence="6 7" key="1">
    <citation type="submission" date="2014-06" db="EMBL/GenBank/DDBJ databases">
        <title>Draft genome sequence of Idiomarina sp. MCCC 1A10513.</title>
        <authorList>
            <person name="Du J."/>
            <person name="Lai Q."/>
            <person name="Shao Z."/>
        </authorList>
    </citation>
    <scope>NUCLEOTIDE SEQUENCE [LARGE SCALE GENOMIC DNA]</scope>
    <source>
        <strain evidence="6 7">MCCC 1A10513</strain>
    </source>
</reference>
<evidence type="ECO:0000256" key="3">
    <source>
        <dbReference type="ARBA" id="ARBA00023125"/>
    </source>
</evidence>
<comment type="caution">
    <text evidence="6">The sequence shown here is derived from an EMBL/GenBank/DDBJ whole genome shotgun (WGS) entry which is preliminary data.</text>
</comment>
<keyword evidence="3" id="KW-0238">DNA-binding</keyword>
<dbReference type="Pfam" id="PF13693">
    <property type="entry name" value="HTH_35"/>
    <property type="match status" value="1"/>
</dbReference>
<keyword evidence="2" id="KW-0805">Transcription regulation</keyword>
<dbReference type="GO" id="GO:0003677">
    <property type="term" value="F:DNA binding"/>
    <property type="evidence" value="ECO:0007669"/>
    <property type="project" value="UniProtKB-KW"/>
</dbReference>
<keyword evidence="7" id="KW-1185">Reference proteome</keyword>
<keyword evidence="4" id="KW-0804">Transcription</keyword>
<dbReference type="eggNOG" id="ENOG5033BG5">
    <property type="taxonomic scope" value="Bacteria"/>
</dbReference>
<comment type="similarity">
    <text evidence="1">Belongs to the ner transcriptional regulatory family.</text>
</comment>
<dbReference type="InterPro" id="IPR010982">
    <property type="entry name" value="Lambda_DNA-bd_dom_sf"/>
</dbReference>
<dbReference type="InterPro" id="IPR038722">
    <property type="entry name" value="Ner_HTH_dom"/>
</dbReference>
<evidence type="ECO:0000313" key="7">
    <source>
        <dbReference type="Proteomes" id="UP000053718"/>
    </source>
</evidence>
<evidence type="ECO:0000256" key="1">
    <source>
        <dbReference type="ARBA" id="ARBA00006157"/>
    </source>
</evidence>
<evidence type="ECO:0000259" key="5">
    <source>
        <dbReference type="Pfam" id="PF13693"/>
    </source>
</evidence>